<keyword evidence="3" id="KW-1185">Reference proteome</keyword>
<protein>
    <submittedName>
        <fullName evidence="2">Uncharacterized protein</fullName>
    </submittedName>
</protein>
<dbReference type="EMBL" id="CAXAJV020001292">
    <property type="protein sequence ID" value="CAL7941773.1"/>
    <property type="molecule type" value="Genomic_DNA"/>
</dbReference>
<comment type="caution">
    <text evidence="2">The sequence shown here is derived from an EMBL/GenBank/DDBJ whole genome shotgun (WGS) entry which is preliminary data.</text>
</comment>
<gene>
    <name evidence="2" type="ORF">XYLVIOL_LOCUS5181</name>
</gene>
<accession>A0ABP1NL71</accession>
<reference evidence="2 3" key="1">
    <citation type="submission" date="2024-08" db="EMBL/GenBank/DDBJ databases">
        <authorList>
            <person name="Will J Nash"/>
            <person name="Angela Man"/>
            <person name="Seanna McTaggart"/>
            <person name="Kendall Baker"/>
            <person name="Tom Barker"/>
            <person name="Leah Catchpole"/>
            <person name="Alex Durrant"/>
            <person name="Karim Gharbi"/>
            <person name="Naomi Irish"/>
            <person name="Gemy Kaithakottil"/>
            <person name="Debby Ku"/>
            <person name="Aaliyah Providence"/>
            <person name="Felix Shaw"/>
            <person name="David Swarbreck"/>
            <person name="Chris Watkins"/>
            <person name="Ann M. McCartney"/>
            <person name="Giulio Formenti"/>
            <person name="Alice Mouton"/>
            <person name="Noel Vella"/>
            <person name="Bjorn M von Reumont"/>
            <person name="Adriana Vella"/>
            <person name="Wilfried Haerty"/>
        </authorList>
    </citation>
    <scope>NUCLEOTIDE SEQUENCE [LARGE SCALE GENOMIC DNA]</scope>
</reference>
<name>A0ABP1NL71_XYLVO</name>
<evidence type="ECO:0000313" key="3">
    <source>
        <dbReference type="Proteomes" id="UP001642520"/>
    </source>
</evidence>
<evidence type="ECO:0000256" key="1">
    <source>
        <dbReference type="SAM" id="MobiDB-lite"/>
    </source>
</evidence>
<feature type="region of interest" description="Disordered" evidence="1">
    <location>
        <begin position="73"/>
        <end position="99"/>
    </location>
</feature>
<proteinExistence type="predicted"/>
<organism evidence="2 3">
    <name type="scientific">Xylocopa violacea</name>
    <name type="common">Violet carpenter bee</name>
    <name type="synonym">Apis violacea</name>
    <dbReference type="NCBI Taxonomy" id="135666"/>
    <lineage>
        <taxon>Eukaryota</taxon>
        <taxon>Metazoa</taxon>
        <taxon>Ecdysozoa</taxon>
        <taxon>Arthropoda</taxon>
        <taxon>Hexapoda</taxon>
        <taxon>Insecta</taxon>
        <taxon>Pterygota</taxon>
        <taxon>Neoptera</taxon>
        <taxon>Endopterygota</taxon>
        <taxon>Hymenoptera</taxon>
        <taxon>Apocrita</taxon>
        <taxon>Aculeata</taxon>
        <taxon>Apoidea</taxon>
        <taxon>Anthophila</taxon>
        <taxon>Apidae</taxon>
        <taxon>Xylocopa</taxon>
        <taxon>Xylocopa</taxon>
    </lineage>
</organism>
<dbReference type="Proteomes" id="UP001642520">
    <property type="component" value="Unassembled WGS sequence"/>
</dbReference>
<sequence length="343" mass="38068">MPLNKDTVDKEALRAHHLLHRSCRGKAHGNGIAKQSNRRATISLPAIRFPKDRGSVRSYDEASVVVANVQNARSAGRRTSRNGVSSWECSDSDSMHSSEAGQNAFATMNGSNRSPSANAPIRVYSEQASNGAGAKKQANRAVHLSSCLSKAGTRSPRKKESWADTLRVGSIDDRIKRMEEGWDDSSVIKTPRERKWRRITAEIEQRVPGVGKSGDFRILGLRGSSLKSWNNGAQKWNRKNVSQRSLKPIEDIIEWEEIVEMALAKKIGRGRGKRRLRDGEDVVDEGVNRCGAEGEPAKGAGECMKRLEVLLQNTVPPQTVEVCRYWIASVYANFMSSRMQLKT</sequence>
<evidence type="ECO:0000313" key="2">
    <source>
        <dbReference type="EMBL" id="CAL7941773.1"/>
    </source>
</evidence>